<keyword evidence="4" id="KW-0804">Transcription</keyword>
<evidence type="ECO:0000256" key="3">
    <source>
        <dbReference type="ARBA" id="ARBA00023082"/>
    </source>
</evidence>
<dbReference type="Gene3D" id="1.10.10.10">
    <property type="entry name" value="Winged helix-like DNA-binding domain superfamily/Winged helix DNA-binding domain"/>
    <property type="match status" value="1"/>
</dbReference>
<organism evidence="7 8">
    <name type="scientific">Maricaulis salignorans</name>
    <dbReference type="NCBI Taxonomy" id="144026"/>
    <lineage>
        <taxon>Bacteria</taxon>
        <taxon>Pseudomonadati</taxon>
        <taxon>Pseudomonadota</taxon>
        <taxon>Alphaproteobacteria</taxon>
        <taxon>Maricaulales</taxon>
        <taxon>Maricaulaceae</taxon>
        <taxon>Maricaulis</taxon>
    </lineage>
</organism>
<name>A0A1G9LQ69_9PROT</name>
<dbReference type="Pfam" id="PF08281">
    <property type="entry name" value="Sigma70_r4_2"/>
    <property type="match status" value="1"/>
</dbReference>
<dbReference type="InterPro" id="IPR014284">
    <property type="entry name" value="RNA_pol_sigma-70_dom"/>
</dbReference>
<comment type="similarity">
    <text evidence="1">Belongs to the sigma-70 factor family. ECF subfamily.</text>
</comment>
<dbReference type="SUPFAM" id="SSF88659">
    <property type="entry name" value="Sigma3 and sigma4 domains of RNA polymerase sigma factors"/>
    <property type="match status" value="1"/>
</dbReference>
<keyword evidence="8" id="KW-1185">Reference proteome</keyword>
<accession>A0A1G9LQ69</accession>
<evidence type="ECO:0000313" key="7">
    <source>
        <dbReference type="EMBL" id="SDL64076.1"/>
    </source>
</evidence>
<keyword evidence="2" id="KW-0805">Transcription regulation</keyword>
<dbReference type="GO" id="GO:0006352">
    <property type="term" value="P:DNA-templated transcription initiation"/>
    <property type="evidence" value="ECO:0007669"/>
    <property type="project" value="InterPro"/>
</dbReference>
<feature type="domain" description="RNA polymerase sigma-70 region 2" evidence="5">
    <location>
        <begin position="36"/>
        <end position="104"/>
    </location>
</feature>
<evidence type="ECO:0000256" key="2">
    <source>
        <dbReference type="ARBA" id="ARBA00023015"/>
    </source>
</evidence>
<dbReference type="InterPro" id="IPR039425">
    <property type="entry name" value="RNA_pol_sigma-70-like"/>
</dbReference>
<keyword evidence="3" id="KW-0731">Sigma factor</keyword>
<dbReference type="GO" id="GO:0003677">
    <property type="term" value="F:DNA binding"/>
    <property type="evidence" value="ECO:0007669"/>
    <property type="project" value="InterPro"/>
</dbReference>
<dbReference type="PANTHER" id="PTHR43133">
    <property type="entry name" value="RNA POLYMERASE ECF-TYPE SIGMA FACTO"/>
    <property type="match status" value="1"/>
</dbReference>
<reference evidence="7 8" key="1">
    <citation type="submission" date="2016-10" db="EMBL/GenBank/DDBJ databases">
        <authorList>
            <person name="de Groot N.N."/>
        </authorList>
    </citation>
    <scope>NUCLEOTIDE SEQUENCE [LARGE SCALE GENOMIC DNA]</scope>
    <source>
        <strain evidence="7 8">DSM 16077</strain>
    </source>
</reference>
<dbReference type="Gene3D" id="1.10.1740.10">
    <property type="match status" value="1"/>
</dbReference>
<sequence>MGMAAPSQAGLMDAAELAGLVERIGADRDREAFRRLFDHFAPRVRGFLVRRGLPSAQADDLAQDTMLAIWRRAESYDVAKSAVSTWVYTIARNLHIDQYRKLARADRVDLTDPSLRPGEIPAADELYARGQDASAVSEALQTLPEDQRRVLELAFMEGLSHSDIAVRLVLPLGTVKSRIRLAMDKLKLSLGDLQ</sequence>
<dbReference type="InterPro" id="IPR013324">
    <property type="entry name" value="RNA_pol_sigma_r3/r4-like"/>
</dbReference>
<gene>
    <name evidence="7" type="ORF">SAMN04488568_101159</name>
</gene>
<dbReference type="SUPFAM" id="SSF88946">
    <property type="entry name" value="Sigma2 domain of RNA polymerase sigma factors"/>
    <property type="match status" value="1"/>
</dbReference>
<dbReference type="AlphaFoldDB" id="A0A1G9LQ69"/>
<dbReference type="InterPro" id="IPR013249">
    <property type="entry name" value="RNA_pol_sigma70_r4_t2"/>
</dbReference>
<dbReference type="InterPro" id="IPR036388">
    <property type="entry name" value="WH-like_DNA-bd_sf"/>
</dbReference>
<dbReference type="EMBL" id="FNHG01000001">
    <property type="protein sequence ID" value="SDL64076.1"/>
    <property type="molecule type" value="Genomic_DNA"/>
</dbReference>
<proteinExistence type="inferred from homology"/>
<dbReference type="Pfam" id="PF04542">
    <property type="entry name" value="Sigma70_r2"/>
    <property type="match status" value="1"/>
</dbReference>
<dbReference type="InterPro" id="IPR013325">
    <property type="entry name" value="RNA_pol_sigma_r2"/>
</dbReference>
<evidence type="ECO:0000256" key="1">
    <source>
        <dbReference type="ARBA" id="ARBA00010641"/>
    </source>
</evidence>
<protein>
    <submittedName>
        <fullName evidence="7">RNA polymerase sigma-70 factor, ECF subfamily</fullName>
    </submittedName>
</protein>
<dbReference type="CDD" id="cd06171">
    <property type="entry name" value="Sigma70_r4"/>
    <property type="match status" value="1"/>
</dbReference>
<dbReference type="PANTHER" id="PTHR43133:SF62">
    <property type="entry name" value="RNA POLYMERASE SIGMA FACTOR SIGZ"/>
    <property type="match status" value="1"/>
</dbReference>
<dbReference type="Proteomes" id="UP000199759">
    <property type="component" value="Unassembled WGS sequence"/>
</dbReference>
<dbReference type="STRING" id="144026.SAMN04488568_101159"/>
<dbReference type="InterPro" id="IPR007627">
    <property type="entry name" value="RNA_pol_sigma70_r2"/>
</dbReference>
<evidence type="ECO:0000313" key="8">
    <source>
        <dbReference type="Proteomes" id="UP000199759"/>
    </source>
</evidence>
<evidence type="ECO:0000259" key="6">
    <source>
        <dbReference type="Pfam" id="PF08281"/>
    </source>
</evidence>
<feature type="domain" description="RNA polymerase sigma factor 70 region 4 type 2" evidence="6">
    <location>
        <begin position="135"/>
        <end position="186"/>
    </location>
</feature>
<evidence type="ECO:0000259" key="5">
    <source>
        <dbReference type="Pfam" id="PF04542"/>
    </source>
</evidence>
<evidence type="ECO:0000256" key="4">
    <source>
        <dbReference type="ARBA" id="ARBA00023163"/>
    </source>
</evidence>
<dbReference type="GO" id="GO:0016987">
    <property type="term" value="F:sigma factor activity"/>
    <property type="evidence" value="ECO:0007669"/>
    <property type="project" value="UniProtKB-KW"/>
</dbReference>
<dbReference type="NCBIfam" id="TIGR02937">
    <property type="entry name" value="sigma70-ECF"/>
    <property type="match status" value="1"/>
</dbReference>